<feature type="compositionally biased region" description="Polar residues" evidence="1">
    <location>
        <begin position="31"/>
        <end position="43"/>
    </location>
</feature>
<dbReference type="SUPFAM" id="SSF56436">
    <property type="entry name" value="C-type lectin-like"/>
    <property type="match status" value="2"/>
</dbReference>
<feature type="signal peptide" evidence="2">
    <location>
        <begin position="1"/>
        <end position="19"/>
    </location>
</feature>
<evidence type="ECO:0000256" key="2">
    <source>
        <dbReference type="SAM" id="SignalP"/>
    </source>
</evidence>
<protein>
    <submittedName>
        <fullName evidence="3">Uncharacterized protein</fullName>
    </submittedName>
</protein>
<dbReference type="PANTHER" id="PTHR22803">
    <property type="entry name" value="MANNOSE, PHOSPHOLIPASE, LECTIN RECEPTOR RELATED"/>
    <property type="match status" value="1"/>
</dbReference>
<dbReference type="PROSITE" id="PS50041">
    <property type="entry name" value="C_TYPE_LECTIN_2"/>
    <property type="match status" value="1"/>
</dbReference>
<feature type="region of interest" description="Disordered" evidence="1">
    <location>
        <begin position="20"/>
        <end position="43"/>
    </location>
</feature>
<dbReference type="InterPro" id="IPR016187">
    <property type="entry name" value="CTDL_fold"/>
</dbReference>
<keyword evidence="2" id="KW-0732">Signal</keyword>
<dbReference type="InterPro" id="IPR050111">
    <property type="entry name" value="C-type_lectin/snaclec_domain"/>
</dbReference>
<dbReference type="SMART" id="SM00034">
    <property type="entry name" value="CLECT"/>
    <property type="match status" value="1"/>
</dbReference>
<gene>
    <name evidence="3" type="ORF">CTOB1V02_LOCUS1025</name>
</gene>
<dbReference type="OrthoDB" id="6153286at2759"/>
<accession>A0A7R8ZG56</accession>
<evidence type="ECO:0000313" key="3">
    <source>
        <dbReference type="EMBL" id="CAD7223030.1"/>
    </source>
</evidence>
<dbReference type="InterPro" id="IPR001304">
    <property type="entry name" value="C-type_lectin-like"/>
</dbReference>
<dbReference type="Pfam" id="PF00059">
    <property type="entry name" value="Lectin_C"/>
    <property type="match status" value="1"/>
</dbReference>
<name>A0A7R8ZG56_9CRUS</name>
<organism evidence="3">
    <name type="scientific">Cyprideis torosa</name>
    <dbReference type="NCBI Taxonomy" id="163714"/>
    <lineage>
        <taxon>Eukaryota</taxon>
        <taxon>Metazoa</taxon>
        <taxon>Ecdysozoa</taxon>
        <taxon>Arthropoda</taxon>
        <taxon>Crustacea</taxon>
        <taxon>Oligostraca</taxon>
        <taxon>Ostracoda</taxon>
        <taxon>Podocopa</taxon>
        <taxon>Podocopida</taxon>
        <taxon>Cytherocopina</taxon>
        <taxon>Cytheroidea</taxon>
        <taxon>Cytherideidae</taxon>
        <taxon>Cyprideis</taxon>
    </lineage>
</organism>
<feature type="chain" id="PRO_5043927171" evidence="2">
    <location>
        <begin position="20"/>
        <end position="300"/>
    </location>
</feature>
<dbReference type="EMBL" id="OB660141">
    <property type="protein sequence ID" value="CAD7223030.1"/>
    <property type="molecule type" value="Genomic_DNA"/>
</dbReference>
<dbReference type="Gene3D" id="3.10.100.10">
    <property type="entry name" value="Mannose-Binding Protein A, subunit A"/>
    <property type="match status" value="2"/>
</dbReference>
<dbReference type="InterPro" id="IPR016186">
    <property type="entry name" value="C-type_lectin-like/link_sf"/>
</dbReference>
<sequence>MHFLCLVCVLVAEATTTSSSPVTTASSTTPFIPTTVQEDSGLTNPDPAAAAAPFCPNTFTLFGSHCYSLVTDIRAPWVTANTLCEFLAPGGRLVTMEQQSDLYAITGYLMGKNEDCAASDLVWIGGITDNSSEFVWSSSGNPILLSNWVDGEPKPTKTHSGIALDCKHQHKWKAHSIDESLHFMCQSSPLKVTHEENLERSIIIPVVEESECVTSRRRSSKPRRNFDCPPPFFKLGYSCYVFHRGLAKRSWKDSAEFCRRLAPHGKLAEFETFSEYYTMQQYLIKDGGCGKWEFDEKGTY</sequence>
<feature type="compositionally biased region" description="Low complexity" evidence="1">
    <location>
        <begin position="20"/>
        <end position="30"/>
    </location>
</feature>
<dbReference type="AlphaFoldDB" id="A0A7R8ZG56"/>
<evidence type="ECO:0000256" key="1">
    <source>
        <dbReference type="SAM" id="MobiDB-lite"/>
    </source>
</evidence>
<reference evidence="3" key="1">
    <citation type="submission" date="2020-11" db="EMBL/GenBank/DDBJ databases">
        <authorList>
            <person name="Tran Van P."/>
        </authorList>
    </citation>
    <scope>NUCLEOTIDE SEQUENCE</scope>
</reference>
<dbReference type="CDD" id="cd00037">
    <property type="entry name" value="CLECT"/>
    <property type="match status" value="1"/>
</dbReference>
<proteinExistence type="predicted"/>